<evidence type="ECO:0000313" key="4">
    <source>
        <dbReference type="Proteomes" id="UP000195442"/>
    </source>
</evidence>
<protein>
    <recommendedName>
        <fullName evidence="5">HNH nuclease domain-containing protein</fullName>
    </recommendedName>
</protein>
<dbReference type="Proteomes" id="UP000195442">
    <property type="component" value="Unassembled WGS sequence"/>
</dbReference>
<dbReference type="InterPro" id="IPR002711">
    <property type="entry name" value="HNH"/>
</dbReference>
<proteinExistence type="predicted"/>
<evidence type="ECO:0000259" key="1">
    <source>
        <dbReference type="Pfam" id="PF01844"/>
    </source>
</evidence>
<dbReference type="InterPro" id="IPR003615">
    <property type="entry name" value="HNH_nuc"/>
</dbReference>
<dbReference type="OrthoDB" id="9764212at2"/>
<dbReference type="EMBL" id="FUKJ01000049">
    <property type="protein sequence ID" value="SJM90020.1"/>
    <property type="molecule type" value="Genomic_DNA"/>
</dbReference>
<sequence length="516" mass="58454">MAKVNLDALIAREDFEVEENSSSGKKKETISIEDIKPDSFFFSNIRKPDFQRETNEWDSQKICELIKSFIVGDLIPAIILWRSTGGYLFVIDGSHRLSALSAWVTDDYGDGTISKVFYDGIIPDEQLEIAQETRKLVNKTIGSYNDFRLALTNPDKIKPEIVKLAKNLAALAIQLQWVEGDAKKAENSFSKINQQAAPINPTELKLLTSRKKPNSIAARAIIKGGKGHKYWSLFSDELQFEIQSLAAEINEILFAPKLQTPVKTLDLPVGGKLYSTPALPLILDFVNIVNVETNKKEILDDDTGLETLKILKVAKKVARRLNSNHSSSLGLHPAIYFYSQDGRHKPASFFAVVDFVMELDKRKKIDDFIEVRRIFEQFILEYDYLIQQIYRKYRSAQKSYPQISKFFLRLIVAFKAGKTIDDSIMEIMASSDFKYLALQSSPQQSNSDSKDFNTNQKSAIFMREALQNVPTCKICEGLIHRNSISIDHVQRKQDGGLATLENGQLTHPYCNTGYKN</sequence>
<feature type="domain" description="GmrSD restriction endonucleases N-terminal" evidence="2">
    <location>
        <begin position="44"/>
        <end position="204"/>
    </location>
</feature>
<dbReference type="Gene3D" id="1.10.30.50">
    <property type="match status" value="1"/>
</dbReference>
<dbReference type="GO" id="GO:0003676">
    <property type="term" value="F:nucleic acid binding"/>
    <property type="evidence" value="ECO:0007669"/>
    <property type="project" value="InterPro"/>
</dbReference>
<evidence type="ECO:0000259" key="2">
    <source>
        <dbReference type="Pfam" id="PF03235"/>
    </source>
</evidence>
<keyword evidence="4" id="KW-1185">Reference proteome</keyword>
<dbReference type="CDD" id="cd00085">
    <property type="entry name" value="HNHc"/>
    <property type="match status" value="1"/>
</dbReference>
<dbReference type="GO" id="GO:0004519">
    <property type="term" value="F:endonuclease activity"/>
    <property type="evidence" value="ECO:0007669"/>
    <property type="project" value="InterPro"/>
</dbReference>
<reference evidence="4" key="1">
    <citation type="submission" date="2017-02" db="EMBL/GenBank/DDBJ databases">
        <authorList>
            <person name="Daims H."/>
        </authorList>
    </citation>
    <scope>NUCLEOTIDE SEQUENCE [LARGE SCALE GENOMIC DNA]</scope>
</reference>
<evidence type="ECO:0008006" key="5">
    <source>
        <dbReference type="Google" id="ProtNLM"/>
    </source>
</evidence>
<dbReference type="RefSeq" id="WP_087145912.1">
    <property type="nucleotide sequence ID" value="NZ_FUKJ01000049.1"/>
</dbReference>
<dbReference type="InterPro" id="IPR004919">
    <property type="entry name" value="GmrSD_N"/>
</dbReference>
<gene>
    <name evidence="3" type="ORF">CRENPOLYSF2_1420013</name>
</gene>
<dbReference type="Pfam" id="PF03235">
    <property type="entry name" value="GmrSD_N"/>
    <property type="match status" value="1"/>
</dbReference>
<accession>A0A1R4H1T8</accession>
<dbReference type="GO" id="GO:0008270">
    <property type="term" value="F:zinc ion binding"/>
    <property type="evidence" value="ECO:0007669"/>
    <property type="project" value="InterPro"/>
</dbReference>
<dbReference type="Pfam" id="PF01844">
    <property type="entry name" value="HNH"/>
    <property type="match status" value="1"/>
</dbReference>
<dbReference type="AlphaFoldDB" id="A0A1R4H1T8"/>
<organism evidence="3 4">
    <name type="scientific">Crenothrix polyspora</name>
    <dbReference type="NCBI Taxonomy" id="360316"/>
    <lineage>
        <taxon>Bacteria</taxon>
        <taxon>Pseudomonadati</taxon>
        <taxon>Pseudomonadota</taxon>
        <taxon>Gammaproteobacteria</taxon>
        <taxon>Methylococcales</taxon>
        <taxon>Crenotrichaceae</taxon>
        <taxon>Crenothrix</taxon>
    </lineage>
</organism>
<evidence type="ECO:0000313" key="3">
    <source>
        <dbReference type="EMBL" id="SJM90020.1"/>
    </source>
</evidence>
<name>A0A1R4H1T8_9GAMM</name>
<feature type="domain" description="HNH" evidence="1">
    <location>
        <begin position="472"/>
        <end position="514"/>
    </location>
</feature>